<dbReference type="PROSITE" id="PS00737">
    <property type="entry name" value="THIOLASE_2"/>
    <property type="match status" value="1"/>
</dbReference>
<feature type="domain" description="Thiolase C-terminal" evidence="7">
    <location>
        <begin position="144"/>
        <end position="266"/>
    </location>
</feature>
<gene>
    <name evidence="8" type="ORF">EB796_019150</name>
</gene>
<dbReference type="InterPro" id="IPR020617">
    <property type="entry name" value="Thiolase_C"/>
</dbReference>
<keyword evidence="3 5" id="KW-0808">Transferase</keyword>
<dbReference type="CDD" id="cd00751">
    <property type="entry name" value="thiolase"/>
    <property type="match status" value="1"/>
</dbReference>
<keyword evidence="4 5" id="KW-0012">Acyltransferase</keyword>
<evidence type="ECO:0000259" key="7">
    <source>
        <dbReference type="Pfam" id="PF02803"/>
    </source>
</evidence>
<evidence type="ECO:0000256" key="2">
    <source>
        <dbReference type="ARBA" id="ARBA00010982"/>
    </source>
</evidence>
<comment type="similarity">
    <text evidence="2 5">Belongs to the thiolase-like superfamily. Thiolase family.</text>
</comment>
<evidence type="ECO:0000256" key="5">
    <source>
        <dbReference type="RuleBase" id="RU003557"/>
    </source>
</evidence>
<dbReference type="InterPro" id="IPR020610">
    <property type="entry name" value="Thiolase_AS"/>
</dbReference>
<dbReference type="EMBL" id="VXIV02002839">
    <property type="protein sequence ID" value="KAF6022544.1"/>
    <property type="molecule type" value="Genomic_DNA"/>
</dbReference>
<keyword evidence="9" id="KW-1185">Reference proteome</keyword>
<dbReference type="InterPro" id="IPR020613">
    <property type="entry name" value="Thiolase_CS"/>
</dbReference>
<evidence type="ECO:0000256" key="3">
    <source>
        <dbReference type="ARBA" id="ARBA00022679"/>
    </source>
</evidence>
<accession>A0A7J7J9Y4</accession>
<sequence>MRNGTKMGNAEIVDTMVHDGLTDAFDKIHMGITAENISKQWNITREEQDAFSVASQNKCEAAQNSGAFAEEIIPVQVKQRRDTITVSKDEFPRAGCTVESLQKLRPCFITTGGGTVTAANSSGINDGAAAVVLMSSKTASDRGLKPMARIVSYAQVGVDPKIMGTGPIPAVKKALAKAGWTMEEVDLFELNEAFAAQSLAVVKELKCDVKKVNVNGGAIAIGHPIGASGTRILVTLLYAMKNRGAKKGVAALCVGGGMGIAMCVQRE</sequence>
<dbReference type="Pfam" id="PF02803">
    <property type="entry name" value="Thiolase_C"/>
    <property type="match status" value="1"/>
</dbReference>
<comment type="caution">
    <text evidence="8">The sequence shown here is derived from an EMBL/GenBank/DDBJ whole genome shotgun (WGS) entry which is preliminary data.</text>
</comment>
<feature type="domain" description="Thiolase N-terminal" evidence="6">
    <location>
        <begin position="2"/>
        <end position="136"/>
    </location>
</feature>
<dbReference type="InterPro" id="IPR016039">
    <property type="entry name" value="Thiolase-like"/>
</dbReference>
<dbReference type="PANTHER" id="PTHR18919:SF107">
    <property type="entry name" value="ACETYL-COA ACETYLTRANSFERASE, CYTOSOLIC"/>
    <property type="match status" value="1"/>
</dbReference>
<proteinExistence type="inferred from homology"/>
<evidence type="ECO:0000313" key="9">
    <source>
        <dbReference type="Proteomes" id="UP000593567"/>
    </source>
</evidence>
<comment type="pathway">
    <text evidence="1">Lipid metabolism.</text>
</comment>
<dbReference type="Proteomes" id="UP000593567">
    <property type="component" value="Unassembled WGS sequence"/>
</dbReference>
<dbReference type="PANTHER" id="PTHR18919">
    <property type="entry name" value="ACETYL-COA C-ACYLTRANSFERASE"/>
    <property type="match status" value="1"/>
</dbReference>
<dbReference type="Gene3D" id="3.40.47.10">
    <property type="match status" value="2"/>
</dbReference>
<dbReference type="InterPro" id="IPR020616">
    <property type="entry name" value="Thiolase_N"/>
</dbReference>
<evidence type="ECO:0000256" key="1">
    <source>
        <dbReference type="ARBA" id="ARBA00005189"/>
    </source>
</evidence>
<dbReference type="PROSITE" id="PS00099">
    <property type="entry name" value="THIOLASE_3"/>
    <property type="match status" value="1"/>
</dbReference>
<dbReference type="InterPro" id="IPR002155">
    <property type="entry name" value="Thiolase"/>
</dbReference>
<protein>
    <submittedName>
        <fullName evidence="8">ACAT2</fullName>
    </submittedName>
</protein>
<evidence type="ECO:0000313" key="8">
    <source>
        <dbReference type="EMBL" id="KAF6022544.1"/>
    </source>
</evidence>
<dbReference type="SUPFAM" id="SSF53901">
    <property type="entry name" value="Thiolase-like"/>
    <property type="match status" value="2"/>
</dbReference>
<dbReference type="NCBIfam" id="TIGR01930">
    <property type="entry name" value="AcCoA-C-Actrans"/>
    <property type="match status" value="1"/>
</dbReference>
<dbReference type="OrthoDB" id="5404651at2759"/>
<reference evidence="8" key="1">
    <citation type="submission" date="2020-06" db="EMBL/GenBank/DDBJ databases">
        <title>Draft genome of Bugula neritina, a colonial animal packing powerful symbionts and potential medicines.</title>
        <authorList>
            <person name="Rayko M."/>
        </authorList>
    </citation>
    <scope>NUCLEOTIDE SEQUENCE [LARGE SCALE GENOMIC DNA]</scope>
    <source>
        <strain evidence="8">Kwan_BN1</strain>
    </source>
</reference>
<dbReference type="GO" id="GO:0016747">
    <property type="term" value="F:acyltransferase activity, transferring groups other than amino-acyl groups"/>
    <property type="evidence" value="ECO:0007669"/>
    <property type="project" value="InterPro"/>
</dbReference>
<name>A0A7J7J9Y4_BUGNE</name>
<organism evidence="8 9">
    <name type="scientific">Bugula neritina</name>
    <name type="common">Brown bryozoan</name>
    <name type="synonym">Sertularia neritina</name>
    <dbReference type="NCBI Taxonomy" id="10212"/>
    <lineage>
        <taxon>Eukaryota</taxon>
        <taxon>Metazoa</taxon>
        <taxon>Spiralia</taxon>
        <taxon>Lophotrochozoa</taxon>
        <taxon>Bryozoa</taxon>
        <taxon>Gymnolaemata</taxon>
        <taxon>Cheilostomatida</taxon>
        <taxon>Flustrina</taxon>
        <taxon>Buguloidea</taxon>
        <taxon>Bugulidae</taxon>
        <taxon>Bugula</taxon>
    </lineage>
</organism>
<dbReference type="AlphaFoldDB" id="A0A7J7J9Y4"/>
<evidence type="ECO:0000259" key="6">
    <source>
        <dbReference type="Pfam" id="PF00108"/>
    </source>
</evidence>
<evidence type="ECO:0000256" key="4">
    <source>
        <dbReference type="ARBA" id="ARBA00023315"/>
    </source>
</evidence>
<dbReference type="Pfam" id="PF00108">
    <property type="entry name" value="Thiolase_N"/>
    <property type="match status" value="1"/>
</dbReference>